<dbReference type="InterPro" id="IPR056174">
    <property type="entry name" value="SpoVR_N"/>
</dbReference>
<dbReference type="InterPro" id="IPR006698">
    <property type="entry name" value="UPF0229"/>
</dbReference>
<proteinExistence type="predicted"/>
<reference evidence="4" key="1">
    <citation type="journal article" date="2015" name="Genom Data">
        <title>Draft genome sequences of Phytophthora kernoviae and Phytophthora ramorum lineage EU2 from Scotland.</title>
        <authorList>
            <person name="Sambles C."/>
            <person name="Schlenzig A."/>
            <person name="O'Neill P."/>
            <person name="Grant M."/>
            <person name="Studholme D.J."/>
        </authorList>
    </citation>
    <scope>NUCLEOTIDE SEQUENCE</scope>
    <source>
        <strain evidence="4">00238/432</strain>
    </source>
</reference>
<evidence type="ECO:0000259" key="3">
    <source>
        <dbReference type="Pfam" id="PF24755"/>
    </source>
</evidence>
<dbReference type="Proteomes" id="UP000702964">
    <property type="component" value="Unassembled WGS sequence"/>
</dbReference>
<reference evidence="4" key="2">
    <citation type="submission" date="2020-02" db="EMBL/GenBank/DDBJ databases">
        <authorList>
            <person name="Studholme D.J."/>
        </authorList>
    </citation>
    <scope>NUCLEOTIDE SEQUENCE</scope>
    <source>
        <strain evidence="4">00238/432</strain>
    </source>
</reference>
<dbReference type="InterPro" id="IPR057008">
    <property type="entry name" value="SpoVR-like_C"/>
</dbReference>
<organism evidence="4 5">
    <name type="scientific">Phytophthora kernoviae 00238/432</name>
    <dbReference type="NCBI Taxonomy" id="1284355"/>
    <lineage>
        <taxon>Eukaryota</taxon>
        <taxon>Sar</taxon>
        <taxon>Stramenopiles</taxon>
        <taxon>Oomycota</taxon>
        <taxon>Peronosporomycetes</taxon>
        <taxon>Peronosporales</taxon>
        <taxon>Peronosporaceae</taxon>
        <taxon>Phytophthora</taxon>
    </lineage>
</organism>
<dbReference type="InterPro" id="IPR007390">
    <property type="entry name" value="Spore_V_R"/>
</dbReference>
<feature type="domain" description="SpoVR protein-like N-terminal" evidence="2">
    <location>
        <begin position="209"/>
        <end position="608"/>
    </location>
</feature>
<dbReference type="PANTHER" id="PTHR30029:SF2">
    <property type="entry name" value="STAGE V SPORULATION PROTEIN R"/>
    <property type="match status" value="1"/>
</dbReference>
<feature type="compositionally biased region" description="Basic and acidic residues" evidence="1">
    <location>
        <begin position="100"/>
        <end position="122"/>
    </location>
</feature>
<evidence type="ECO:0000313" key="5">
    <source>
        <dbReference type="Proteomes" id="UP000702964"/>
    </source>
</evidence>
<evidence type="ECO:0000259" key="2">
    <source>
        <dbReference type="Pfam" id="PF04293"/>
    </source>
</evidence>
<evidence type="ECO:0000256" key="1">
    <source>
        <dbReference type="SAM" id="MobiDB-lite"/>
    </source>
</evidence>
<dbReference type="AlphaFoldDB" id="A0A8J4WBI7"/>
<sequence>MGGAYMSNSHQPYSFVVSREDWSLHRKGYQDQQRHQQKVKDVIKQNLPDLITEENIIMSDGQQIIKVPIRSLDEYRFVYNYQKQKHVGQGDGDSQVGDVIGRDPASKKPGKGEKAGDQPGHDIVEAEVSIEELEDMLFSELELPDLKQKDKDQIETHTVVFNDIRKKGMQSNIDKKRTILENLRRNATTGNPGIHHIKTGRRQRRMTDEIRDLEYAIAEIMEIANGFGLDYYPMRYEICPADIIYTFGAYGMPTRFSHWSFGKTFHKMKMQYDFGLSKIYELVINSNPCYAFLLDGNSLIQNKLIVAHVLAHCDFFKNNARFSKSNRNMVESMAATADRISNYEMEYGTEAVEAFIDAVIAIQEHVDPQLIKPRHLDKQRYMEMKMREQRGEKKPRPEGRYDDLWSLDDIQTEEKPVEGIQVHHFPPEPEKDIMWFIQEFSEVLTDWQRDIMSMMREEMLYFWPQMETKIMNEGWASYWHQRIIRELDLNSEDTIEFAKLNSSVVQPSKQSLNPYYLGLKIFEDIERRWDNPSREERERFGRQPGQGRAKMFEVREFDSDTSFIRNYMTKQLTEDLDLYVFEKKGPDWKITDKSWQNIRDQLVFSRVNGGSPYLVVQDADYLRTGELVLKHQYEGIELDLKYMERTLPYLYRLWGRTVHVETRVEDKPIWFTYDGKKHHRKFLS</sequence>
<dbReference type="Pfam" id="PF24755">
    <property type="entry name" value="SpoVR_C"/>
    <property type="match status" value="1"/>
</dbReference>
<dbReference type="Pfam" id="PF04285">
    <property type="entry name" value="DUF444"/>
    <property type="match status" value="1"/>
</dbReference>
<comment type="caution">
    <text evidence="4">The sequence shown here is derived from an EMBL/GenBank/DDBJ whole genome shotgun (WGS) entry which is preliminary data.</text>
</comment>
<dbReference type="PANTHER" id="PTHR30029">
    <property type="entry name" value="STAGE V SPORULATION PROTEIN R"/>
    <property type="match status" value="1"/>
</dbReference>
<dbReference type="EMBL" id="AOFI03000005">
    <property type="protein sequence ID" value="KAF4325385.1"/>
    <property type="molecule type" value="Genomic_DNA"/>
</dbReference>
<evidence type="ECO:0000313" key="4">
    <source>
        <dbReference type="EMBL" id="KAF4325385.1"/>
    </source>
</evidence>
<evidence type="ECO:0008006" key="6">
    <source>
        <dbReference type="Google" id="ProtNLM"/>
    </source>
</evidence>
<feature type="domain" description="SpoVR-like C-terminal" evidence="3">
    <location>
        <begin position="612"/>
        <end position="662"/>
    </location>
</feature>
<accession>A0A8J4WBI7</accession>
<name>A0A8J4WBI7_9STRA</name>
<protein>
    <recommendedName>
        <fullName evidence="6">Stage V sporulation protein R</fullName>
    </recommendedName>
</protein>
<dbReference type="Pfam" id="PF04293">
    <property type="entry name" value="SpoVR"/>
    <property type="match status" value="1"/>
</dbReference>
<gene>
    <name evidence="4" type="ORF">G195_000904</name>
</gene>
<feature type="region of interest" description="Disordered" evidence="1">
    <location>
        <begin position="86"/>
        <end position="122"/>
    </location>
</feature>